<dbReference type="InterPro" id="IPR016181">
    <property type="entry name" value="Acyl_CoA_acyltransferase"/>
</dbReference>
<organism evidence="2 3">
    <name type="scientific">Flagellimonas spongiicola</name>
    <dbReference type="NCBI Taxonomy" id="2942208"/>
    <lineage>
        <taxon>Bacteria</taxon>
        <taxon>Pseudomonadati</taxon>
        <taxon>Bacteroidota</taxon>
        <taxon>Flavobacteriia</taxon>
        <taxon>Flavobacteriales</taxon>
        <taxon>Flavobacteriaceae</taxon>
        <taxon>Flagellimonas</taxon>
    </lineage>
</organism>
<dbReference type="Proteomes" id="UP001203607">
    <property type="component" value="Unassembled WGS sequence"/>
</dbReference>
<sequence>MITYTQASTSEELHQILELQQQNLPRNLTQKEQESDGFVTVEHTFAVLQEMNDECGHIIAKSDGKVVAYALCMHPKFAESIEILKPMFHEINKVVKGNLNYMVMGQICVAKSYRGKGVFRQLYTTMKAKLPLGMDTIITEVAVKNIRSLNAHLAVGFTELKRYSEDNLTKWVLIELK</sequence>
<evidence type="ECO:0000313" key="3">
    <source>
        <dbReference type="Proteomes" id="UP001203607"/>
    </source>
</evidence>
<name>A0ABT0PRM5_9FLAO</name>
<evidence type="ECO:0000259" key="1">
    <source>
        <dbReference type="PROSITE" id="PS51186"/>
    </source>
</evidence>
<keyword evidence="3" id="KW-1185">Reference proteome</keyword>
<dbReference type="Gene3D" id="3.40.630.30">
    <property type="match status" value="1"/>
</dbReference>
<dbReference type="SUPFAM" id="SSF55729">
    <property type="entry name" value="Acyl-CoA N-acyltransferases (Nat)"/>
    <property type="match status" value="1"/>
</dbReference>
<protein>
    <submittedName>
        <fullName evidence="2">GNAT family N-acetyltransferase</fullName>
    </submittedName>
</protein>
<gene>
    <name evidence="2" type="ORF">M3P19_08310</name>
</gene>
<dbReference type="RefSeq" id="WP_249657198.1">
    <property type="nucleotide sequence ID" value="NZ_JAMFMA010000002.1"/>
</dbReference>
<dbReference type="Pfam" id="PF00583">
    <property type="entry name" value="Acetyltransf_1"/>
    <property type="match status" value="1"/>
</dbReference>
<dbReference type="EMBL" id="JAMFMA010000002">
    <property type="protein sequence ID" value="MCL6274009.1"/>
    <property type="molecule type" value="Genomic_DNA"/>
</dbReference>
<dbReference type="InterPro" id="IPR000182">
    <property type="entry name" value="GNAT_dom"/>
</dbReference>
<reference evidence="2 3" key="1">
    <citation type="submission" date="2022-05" db="EMBL/GenBank/DDBJ databases">
        <authorList>
            <person name="Park J.-S."/>
        </authorList>
    </citation>
    <scope>NUCLEOTIDE SEQUENCE [LARGE SCALE GENOMIC DNA]</scope>
    <source>
        <strain evidence="2 3">2012CJ35-5</strain>
    </source>
</reference>
<proteinExistence type="predicted"/>
<comment type="caution">
    <text evidence="2">The sequence shown here is derived from an EMBL/GenBank/DDBJ whole genome shotgun (WGS) entry which is preliminary data.</text>
</comment>
<evidence type="ECO:0000313" key="2">
    <source>
        <dbReference type="EMBL" id="MCL6274009.1"/>
    </source>
</evidence>
<feature type="domain" description="N-acetyltransferase" evidence="1">
    <location>
        <begin position="2"/>
        <end position="177"/>
    </location>
</feature>
<dbReference type="PROSITE" id="PS51186">
    <property type="entry name" value="GNAT"/>
    <property type="match status" value="1"/>
</dbReference>
<accession>A0ABT0PRM5</accession>